<sequence length="97" mass="10889">MLEIMLIQDSTGQDEDVGYFLYQRVQRWVLFGAVQHVQVNIGVVMGEKVQRGAQAGLEDMRVVMNGYAAADPIFFSCSSVAMMFPRVWLMTLPSGVR</sequence>
<evidence type="ECO:0000313" key="1">
    <source>
        <dbReference type="EMBL" id="EGH22706.1"/>
    </source>
</evidence>
<dbReference type="Proteomes" id="UP000003465">
    <property type="component" value="Unassembled WGS sequence"/>
</dbReference>
<gene>
    <name evidence="1" type="ORF">PSYMO_14882</name>
</gene>
<proteinExistence type="predicted"/>
<feature type="non-terminal residue" evidence="1">
    <location>
        <position position="97"/>
    </location>
</feature>
<reference evidence="1 2" key="1">
    <citation type="journal article" date="2011" name="PLoS Pathog.">
        <title>Dynamic evolution of pathogenicity revealed by sequencing and comparative genomics of 19 Pseudomonas syringae isolates.</title>
        <authorList>
            <person name="Baltrus D.A."/>
            <person name="Nishimura M.T."/>
            <person name="Romanchuk A."/>
            <person name="Chang J.H."/>
            <person name="Mukhtar M.S."/>
            <person name="Cherkis K."/>
            <person name="Roach J."/>
            <person name="Grant S.R."/>
            <person name="Jones C.D."/>
            <person name="Dangl J.L."/>
        </authorList>
    </citation>
    <scope>NUCLEOTIDE SEQUENCE [LARGE SCALE GENOMIC DNA]</scope>
    <source>
        <strain evidence="1 2">301020</strain>
    </source>
</reference>
<dbReference type="AlphaFoldDB" id="A0A656G9I3"/>
<comment type="caution">
    <text evidence="1">The sequence shown here is derived from an EMBL/GenBank/DDBJ whole genome shotgun (WGS) entry which is preliminary data.</text>
</comment>
<protein>
    <submittedName>
        <fullName evidence="1">Uncharacterized protein</fullName>
    </submittedName>
</protein>
<dbReference type="EMBL" id="AEAG01000576">
    <property type="protein sequence ID" value="EGH22706.1"/>
    <property type="molecule type" value="Genomic_DNA"/>
</dbReference>
<accession>A0A656G9I3</accession>
<name>A0A656G9I3_PSEA0</name>
<organism evidence="1 2">
    <name type="scientific">Pseudomonas amygdali pv. mori str. 301020</name>
    <dbReference type="NCBI Taxonomy" id="629261"/>
    <lineage>
        <taxon>Bacteria</taxon>
        <taxon>Pseudomonadati</taxon>
        <taxon>Pseudomonadota</taxon>
        <taxon>Gammaproteobacteria</taxon>
        <taxon>Pseudomonadales</taxon>
        <taxon>Pseudomonadaceae</taxon>
        <taxon>Pseudomonas</taxon>
        <taxon>Pseudomonas amygdali</taxon>
    </lineage>
</organism>
<evidence type="ECO:0000313" key="2">
    <source>
        <dbReference type="Proteomes" id="UP000003465"/>
    </source>
</evidence>